<dbReference type="RefSeq" id="WP_101780634.1">
    <property type="nucleotide sequence ID" value="NZ_CP025543.1"/>
</dbReference>
<dbReference type="AlphaFoldDB" id="A0A2K9LU36"/>
<proteinExistence type="predicted"/>
<keyword evidence="1" id="KW-0812">Transmembrane</keyword>
<feature type="transmembrane region" description="Helical" evidence="1">
    <location>
        <begin position="187"/>
        <end position="210"/>
    </location>
</feature>
<dbReference type="Proteomes" id="UP000234790">
    <property type="component" value="Chromosome"/>
</dbReference>
<protein>
    <recommendedName>
        <fullName evidence="4">ECF transporter S component</fullName>
    </recommendedName>
</protein>
<reference evidence="2 3" key="1">
    <citation type="submission" date="2017-12" db="EMBL/GenBank/DDBJ databases">
        <title>Complete genome sequence of Spiroplasma monobiae MQ-1 (ATCC 33825).</title>
        <authorList>
            <person name="Tsai Y.-M."/>
            <person name="Lo W.-S."/>
            <person name="Wu P.-S."/>
            <person name="Cho S.-T."/>
            <person name="Kuo C.-H."/>
        </authorList>
    </citation>
    <scope>NUCLEOTIDE SEQUENCE [LARGE SCALE GENOMIC DNA]</scope>
    <source>
        <strain evidence="2 3">MQ-1</strain>
    </source>
</reference>
<keyword evidence="1" id="KW-0472">Membrane</keyword>
<gene>
    <name evidence="2" type="ORF">SMONO_v1c03240</name>
</gene>
<name>A0A2K9LU36_SPISQ</name>
<dbReference type="Gene3D" id="1.10.1760.20">
    <property type="match status" value="1"/>
</dbReference>
<feature type="transmembrane region" description="Helical" evidence="1">
    <location>
        <begin position="76"/>
        <end position="95"/>
    </location>
</feature>
<dbReference type="OrthoDB" id="388949at2"/>
<feature type="transmembrane region" description="Helical" evidence="1">
    <location>
        <begin position="45"/>
        <end position="69"/>
    </location>
</feature>
<keyword evidence="1" id="KW-1133">Transmembrane helix</keyword>
<dbReference type="EMBL" id="CP025543">
    <property type="protein sequence ID" value="AUM62573.1"/>
    <property type="molecule type" value="Genomic_DNA"/>
</dbReference>
<keyword evidence="3" id="KW-1185">Reference proteome</keyword>
<accession>A0A2K9LU36</accession>
<feature type="transmembrane region" description="Helical" evidence="1">
    <location>
        <begin position="115"/>
        <end position="135"/>
    </location>
</feature>
<feature type="transmembrane region" description="Helical" evidence="1">
    <location>
        <begin position="147"/>
        <end position="167"/>
    </location>
</feature>
<organism evidence="2 3">
    <name type="scientific">Spiroplasma monobiae MQ-1</name>
    <dbReference type="NCBI Taxonomy" id="1336748"/>
    <lineage>
        <taxon>Bacteria</taxon>
        <taxon>Bacillati</taxon>
        <taxon>Mycoplasmatota</taxon>
        <taxon>Mollicutes</taxon>
        <taxon>Entomoplasmatales</taxon>
        <taxon>Spiroplasmataceae</taxon>
        <taxon>Spiroplasma</taxon>
    </lineage>
</organism>
<sequence length="226" mass="25834">MKNTDENDQQIDLVDEFNQINVDYEISKLNKAGKHTRFKSETLKITLVSLLLSMSTAVSMINVVIPLVITGVNVGFVLKYFIIAISFQVVGIYWGMTIGLLDGLLQFLVWGMSPLFRFTSGIGLAIWVLLFWLMYDKIFKVYSKGKCFSRSLSLIISGFLVFIFGPLSSASINFIWSYVELGEMYGFIQFINSWLAFMVFDLFAIVLFTLTTNRIQLLTNKLLIYR</sequence>
<evidence type="ECO:0000256" key="1">
    <source>
        <dbReference type="SAM" id="Phobius"/>
    </source>
</evidence>
<evidence type="ECO:0000313" key="3">
    <source>
        <dbReference type="Proteomes" id="UP000234790"/>
    </source>
</evidence>
<evidence type="ECO:0000313" key="2">
    <source>
        <dbReference type="EMBL" id="AUM62573.1"/>
    </source>
</evidence>
<dbReference type="KEGG" id="smoo:SMONO_v1c03240"/>
<evidence type="ECO:0008006" key="4">
    <source>
        <dbReference type="Google" id="ProtNLM"/>
    </source>
</evidence>